<gene>
    <name evidence="6" type="ORF">SAMN04488503_0925</name>
</gene>
<reference evidence="6 7" key="1">
    <citation type="submission" date="2017-06" db="EMBL/GenBank/DDBJ databases">
        <authorList>
            <person name="Kim H.J."/>
            <person name="Triplett B.A."/>
        </authorList>
    </citation>
    <scope>NUCLEOTIDE SEQUENCE [LARGE SCALE GENOMIC DNA]</scope>
    <source>
        <strain evidence="6 7">DSM 13116</strain>
    </source>
</reference>
<evidence type="ECO:0000313" key="7">
    <source>
        <dbReference type="Proteomes" id="UP000198324"/>
    </source>
</evidence>
<feature type="domain" description="ABC transporter" evidence="5">
    <location>
        <begin position="4"/>
        <end position="249"/>
    </location>
</feature>
<dbReference type="GO" id="GO:0005315">
    <property type="term" value="F:phosphate transmembrane transporter activity"/>
    <property type="evidence" value="ECO:0007669"/>
    <property type="project" value="InterPro"/>
</dbReference>
<dbReference type="InterPro" id="IPR003439">
    <property type="entry name" value="ABC_transporter-like_ATP-bd"/>
</dbReference>
<dbReference type="PROSITE" id="PS50893">
    <property type="entry name" value="ABC_TRANSPORTER_2"/>
    <property type="match status" value="1"/>
</dbReference>
<dbReference type="Gene3D" id="3.40.50.300">
    <property type="entry name" value="P-loop containing nucleotide triphosphate hydrolases"/>
    <property type="match status" value="1"/>
</dbReference>
<dbReference type="SUPFAM" id="SSF52540">
    <property type="entry name" value="P-loop containing nucleoside triphosphate hydrolases"/>
    <property type="match status" value="1"/>
</dbReference>
<evidence type="ECO:0000256" key="2">
    <source>
        <dbReference type="ARBA" id="ARBA00022592"/>
    </source>
</evidence>
<dbReference type="AlphaFoldDB" id="A0A238YGY1"/>
<name>A0A238YGY1_9BACT</name>
<dbReference type="Pfam" id="PF00005">
    <property type="entry name" value="ABC_tran"/>
    <property type="match status" value="1"/>
</dbReference>
<evidence type="ECO:0000256" key="4">
    <source>
        <dbReference type="ARBA" id="ARBA00022840"/>
    </source>
</evidence>
<keyword evidence="3" id="KW-0547">Nucleotide-binding</keyword>
<keyword evidence="1" id="KW-0813">Transport</keyword>
<dbReference type="EMBL" id="FZOC01000001">
    <property type="protein sequence ID" value="SNR69639.1"/>
    <property type="molecule type" value="Genomic_DNA"/>
</dbReference>
<dbReference type="InterPro" id="IPR017871">
    <property type="entry name" value="ABC_transporter-like_CS"/>
</dbReference>
<dbReference type="InterPro" id="IPR027417">
    <property type="entry name" value="P-loop_NTPase"/>
</dbReference>
<accession>A0A238YGY1</accession>
<dbReference type="CDD" id="cd03260">
    <property type="entry name" value="ABC_PstB_phosphate_transporter"/>
    <property type="match status" value="1"/>
</dbReference>
<dbReference type="PANTHER" id="PTHR43423:SF1">
    <property type="entry name" value="ABC TRANSPORTER I FAMILY MEMBER 17"/>
    <property type="match status" value="1"/>
</dbReference>
<organism evidence="6 7">
    <name type="scientific">Humidesulfovibrio mexicanus</name>
    <dbReference type="NCBI Taxonomy" id="147047"/>
    <lineage>
        <taxon>Bacteria</taxon>
        <taxon>Pseudomonadati</taxon>
        <taxon>Thermodesulfobacteriota</taxon>
        <taxon>Desulfovibrionia</taxon>
        <taxon>Desulfovibrionales</taxon>
        <taxon>Desulfovibrionaceae</taxon>
        <taxon>Humidesulfovibrio</taxon>
    </lineage>
</organism>
<dbReference type="GO" id="GO:0016020">
    <property type="term" value="C:membrane"/>
    <property type="evidence" value="ECO:0007669"/>
    <property type="project" value="InterPro"/>
</dbReference>
<dbReference type="GO" id="GO:0005524">
    <property type="term" value="F:ATP binding"/>
    <property type="evidence" value="ECO:0007669"/>
    <property type="project" value="UniProtKB-KW"/>
</dbReference>
<dbReference type="Proteomes" id="UP000198324">
    <property type="component" value="Unassembled WGS sequence"/>
</dbReference>
<keyword evidence="4 6" id="KW-0067">ATP-binding</keyword>
<dbReference type="InterPro" id="IPR005670">
    <property type="entry name" value="PstB-like"/>
</dbReference>
<dbReference type="InterPro" id="IPR003593">
    <property type="entry name" value="AAA+_ATPase"/>
</dbReference>
<keyword evidence="2" id="KW-0592">Phosphate transport</keyword>
<dbReference type="PROSITE" id="PS00211">
    <property type="entry name" value="ABC_TRANSPORTER_1"/>
    <property type="match status" value="1"/>
</dbReference>
<evidence type="ECO:0000259" key="5">
    <source>
        <dbReference type="PROSITE" id="PS50893"/>
    </source>
</evidence>
<dbReference type="GO" id="GO:0035435">
    <property type="term" value="P:phosphate ion transmembrane transport"/>
    <property type="evidence" value="ECO:0007669"/>
    <property type="project" value="InterPro"/>
</dbReference>
<dbReference type="GO" id="GO:0016887">
    <property type="term" value="F:ATP hydrolysis activity"/>
    <property type="evidence" value="ECO:0007669"/>
    <property type="project" value="InterPro"/>
</dbReference>
<dbReference type="OrthoDB" id="9809450at2"/>
<evidence type="ECO:0000313" key="6">
    <source>
        <dbReference type="EMBL" id="SNR69639.1"/>
    </source>
</evidence>
<sequence>MTAIEIRDLNVSFGGRPVLRGLNLDVSQGGPTVLLGRSGSGKTTLLRAINRLNECLPGCETTGSVRIRLTGAMQDAYGPDMRPETLRTRVGMVFQTPNPLPAGIAENIALPLALAHGLGKAEIAARMEASLREAGLWGEVKDRLEAPAASLSGGQQQRLCLARALAARPEVLLLDEPTASLDYQAARGIEELLLELASRYTLLVVSHGLNQARRLARNVFVLCEGSALEAVDRELLTDPEGFSRLMDELF</sequence>
<dbReference type="RefSeq" id="WP_089272150.1">
    <property type="nucleotide sequence ID" value="NZ_FZOC01000001.1"/>
</dbReference>
<keyword evidence="7" id="KW-1185">Reference proteome</keyword>
<evidence type="ECO:0000256" key="3">
    <source>
        <dbReference type="ARBA" id="ARBA00022741"/>
    </source>
</evidence>
<proteinExistence type="predicted"/>
<protein>
    <submittedName>
        <fullName evidence="6">Phosphate ABC transporter ATP-binding protein, PhoT family</fullName>
    </submittedName>
</protein>
<dbReference type="PANTHER" id="PTHR43423">
    <property type="entry name" value="ABC TRANSPORTER I FAMILY MEMBER 17"/>
    <property type="match status" value="1"/>
</dbReference>
<dbReference type="SMART" id="SM00382">
    <property type="entry name" value="AAA"/>
    <property type="match status" value="1"/>
</dbReference>
<evidence type="ECO:0000256" key="1">
    <source>
        <dbReference type="ARBA" id="ARBA00022448"/>
    </source>
</evidence>